<proteinExistence type="predicted"/>
<accession>A0ABQ9GRQ8</accession>
<gene>
    <name evidence="1" type="ORF">PR048_025540</name>
</gene>
<keyword evidence="2" id="KW-1185">Reference proteome</keyword>
<dbReference type="EMBL" id="JARBHB010000010">
    <property type="protein sequence ID" value="KAJ8874674.1"/>
    <property type="molecule type" value="Genomic_DNA"/>
</dbReference>
<protein>
    <submittedName>
        <fullName evidence="1">Uncharacterized protein</fullName>
    </submittedName>
</protein>
<sequence>MEFQGQLQKHHTALTLLLKFPVNNFNTQMTHSILYKITALEHLEPKSQVFQAQQIFSLGQDCFLDLLCDGRKKHQDSQSVKKLIT</sequence>
<comment type="caution">
    <text evidence="1">The sequence shown here is derived from an EMBL/GenBank/DDBJ whole genome shotgun (WGS) entry which is preliminary data.</text>
</comment>
<reference evidence="1 2" key="1">
    <citation type="submission" date="2023-02" db="EMBL/GenBank/DDBJ databases">
        <title>LHISI_Scaffold_Assembly.</title>
        <authorList>
            <person name="Stuart O.P."/>
            <person name="Cleave R."/>
            <person name="Magrath M.J.L."/>
            <person name="Mikheyev A.S."/>
        </authorList>
    </citation>
    <scope>NUCLEOTIDE SEQUENCE [LARGE SCALE GENOMIC DNA]</scope>
    <source>
        <strain evidence="1">Daus_M_001</strain>
        <tissue evidence="1">Leg muscle</tissue>
    </source>
</reference>
<evidence type="ECO:0000313" key="2">
    <source>
        <dbReference type="Proteomes" id="UP001159363"/>
    </source>
</evidence>
<dbReference type="Proteomes" id="UP001159363">
    <property type="component" value="Chromosome 9"/>
</dbReference>
<name>A0ABQ9GRQ8_9NEOP</name>
<evidence type="ECO:0000313" key="1">
    <source>
        <dbReference type="EMBL" id="KAJ8874674.1"/>
    </source>
</evidence>
<organism evidence="1 2">
    <name type="scientific">Dryococelus australis</name>
    <dbReference type="NCBI Taxonomy" id="614101"/>
    <lineage>
        <taxon>Eukaryota</taxon>
        <taxon>Metazoa</taxon>
        <taxon>Ecdysozoa</taxon>
        <taxon>Arthropoda</taxon>
        <taxon>Hexapoda</taxon>
        <taxon>Insecta</taxon>
        <taxon>Pterygota</taxon>
        <taxon>Neoptera</taxon>
        <taxon>Polyneoptera</taxon>
        <taxon>Phasmatodea</taxon>
        <taxon>Verophasmatodea</taxon>
        <taxon>Anareolatae</taxon>
        <taxon>Phasmatidae</taxon>
        <taxon>Eurycanthinae</taxon>
        <taxon>Dryococelus</taxon>
    </lineage>
</organism>